<gene>
    <name evidence="1" type="ORF">BJX66DRAFT_343481</name>
</gene>
<protein>
    <recommendedName>
        <fullName evidence="3">LysM domain-containing protein</fullName>
    </recommendedName>
</protein>
<evidence type="ECO:0000313" key="1">
    <source>
        <dbReference type="EMBL" id="KAL2785033.1"/>
    </source>
</evidence>
<evidence type="ECO:0008006" key="3">
    <source>
        <dbReference type="Google" id="ProtNLM"/>
    </source>
</evidence>
<name>A0ABR4FP49_9EURO</name>
<keyword evidence="2" id="KW-1185">Reference proteome</keyword>
<proteinExistence type="predicted"/>
<evidence type="ECO:0000313" key="2">
    <source>
        <dbReference type="Proteomes" id="UP001610563"/>
    </source>
</evidence>
<dbReference type="Proteomes" id="UP001610563">
    <property type="component" value="Unassembled WGS sequence"/>
</dbReference>
<reference evidence="1 2" key="1">
    <citation type="submission" date="2024-07" db="EMBL/GenBank/DDBJ databases">
        <title>Section-level genome sequencing and comparative genomics of Aspergillus sections Usti and Cavernicolus.</title>
        <authorList>
            <consortium name="Lawrence Berkeley National Laboratory"/>
            <person name="Nybo J.L."/>
            <person name="Vesth T.C."/>
            <person name="Theobald S."/>
            <person name="Frisvad J.C."/>
            <person name="Larsen T.O."/>
            <person name="Kjaerboelling I."/>
            <person name="Rothschild-Mancinelli K."/>
            <person name="Lyhne E.K."/>
            <person name="Kogle M.E."/>
            <person name="Barry K."/>
            <person name="Clum A."/>
            <person name="Na H."/>
            <person name="Ledsgaard L."/>
            <person name="Lin J."/>
            <person name="Lipzen A."/>
            <person name="Kuo A."/>
            <person name="Riley R."/>
            <person name="Mondo S."/>
            <person name="Labutti K."/>
            <person name="Haridas S."/>
            <person name="Pangalinan J."/>
            <person name="Salamov A.A."/>
            <person name="Simmons B.A."/>
            <person name="Magnuson J.K."/>
            <person name="Chen J."/>
            <person name="Drula E."/>
            <person name="Henrissat B."/>
            <person name="Wiebenga A."/>
            <person name="Lubbers R.J."/>
            <person name="Gomes A.C."/>
            <person name="Makela M.R."/>
            <person name="Stajich J."/>
            <person name="Grigoriev I.V."/>
            <person name="Mortensen U.H."/>
            <person name="De Vries R.P."/>
            <person name="Baker S.E."/>
            <person name="Andersen M.R."/>
        </authorList>
    </citation>
    <scope>NUCLEOTIDE SEQUENCE [LARGE SCALE GENOMIC DNA]</scope>
    <source>
        <strain evidence="1 2">CBS 209.92</strain>
    </source>
</reference>
<comment type="caution">
    <text evidence="1">The sequence shown here is derived from an EMBL/GenBank/DDBJ whole genome shotgun (WGS) entry which is preliminary data.</text>
</comment>
<dbReference type="EMBL" id="JBFTWV010000158">
    <property type="protein sequence ID" value="KAL2785033.1"/>
    <property type="molecule type" value="Genomic_DNA"/>
</dbReference>
<sequence length="278" mass="30899">MGNSMYDLTANIKHAMLDELCSDECESSISSFRDEVLKACSSDEFHDCGNATEIYGSSGVYAPAVLVDYYFTNYYQRCLRNSRGEYCMLYLQSTNSQVECEECGLKMNWVLLSDEHFYTEQMAAEFRALTSSCGVSMLPVPTPTPIALSSSSDLASTTPAACADRRFSISPGETCDTFAAWNPSVEWYNCVRANNARYCSLLHESFLEVYVPDDEDSLYADTPGNAASVSTSACYEWDEVVEGESFYCYPRTDVVEVSYLTCPSLMSEAGITIVDFYA</sequence>
<organism evidence="1 2">
    <name type="scientific">Aspergillus keveii</name>
    <dbReference type="NCBI Taxonomy" id="714993"/>
    <lineage>
        <taxon>Eukaryota</taxon>
        <taxon>Fungi</taxon>
        <taxon>Dikarya</taxon>
        <taxon>Ascomycota</taxon>
        <taxon>Pezizomycotina</taxon>
        <taxon>Eurotiomycetes</taxon>
        <taxon>Eurotiomycetidae</taxon>
        <taxon>Eurotiales</taxon>
        <taxon>Aspergillaceae</taxon>
        <taxon>Aspergillus</taxon>
        <taxon>Aspergillus subgen. Nidulantes</taxon>
    </lineage>
</organism>
<accession>A0ABR4FP49</accession>